<reference evidence="3" key="1">
    <citation type="journal article" date="2019" name="Int. J. Syst. Evol. Microbiol.">
        <title>The Global Catalogue of Microorganisms (GCM) 10K type strain sequencing project: providing services to taxonomists for standard genome sequencing and annotation.</title>
        <authorList>
            <consortium name="The Broad Institute Genomics Platform"/>
            <consortium name="The Broad Institute Genome Sequencing Center for Infectious Disease"/>
            <person name="Wu L."/>
            <person name="Ma J."/>
        </authorList>
    </citation>
    <scope>NUCLEOTIDE SEQUENCE [LARGE SCALE GENOMIC DNA]</scope>
    <source>
        <strain evidence="3">FCH27</strain>
    </source>
</reference>
<sequence length="402" mass="40773">MSSTKPAQKPRAMLPVLAAAGASGVAGYVVLVLAARVLDPATNATFLVYWGALFAVFGALIGVTTETTRAVFSAGDSGSARVVPLALGLGGAIALLVGLSGLAWASRLFGDAWPGLVAAMVVGIVLFTSHAALVGSAAGSAAWASYSLLVGSEAVCRLVLCAVAAVVGAQLVGLAWAVALACGTWLLLVLAHPRYRRLMSVRARGSRASLIRRMLVACSASGVSALLLVGYPVLLRVTTPSDVFAGAAPIVLSVSLSRAPLMVPLGVYQNVLVTRVISDGVPVIRPVLAGLAAGTVIGSGLAWLAGPWLLHLVNPAYDVSGPVFAALVVSAGLMATLTITGAATVALDHHDVYLAGWMAATVVSLLVLLLPAGLEGRVISSLVAGPLVGMAVHLRWGLHRRG</sequence>
<organism evidence="2 3">
    <name type="scientific">Nocardioides astragali</name>
    <dbReference type="NCBI Taxonomy" id="1776736"/>
    <lineage>
        <taxon>Bacteria</taxon>
        <taxon>Bacillati</taxon>
        <taxon>Actinomycetota</taxon>
        <taxon>Actinomycetes</taxon>
        <taxon>Propionibacteriales</taxon>
        <taxon>Nocardioidaceae</taxon>
        <taxon>Nocardioides</taxon>
    </lineage>
</organism>
<keyword evidence="1" id="KW-0472">Membrane</keyword>
<protein>
    <recommendedName>
        <fullName evidence="4">Polysaccharide biosynthesis protein</fullName>
    </recommendedName>
</protein>
<feature type="transmembrane region" description="Helical" evidence="1">
    <location>
        <begin position="173"/>
        <end position="193"/>
    </location>
</feature>
<comment type="caution">
    <text evidence="2">The sequence shown here is derived from an EMBL/GenBank/DDBJ whole genome shotgun (WGS) entry which is preliminary data.</text>
</comment>
<dbReference type="RefSeq" id="WP_255890972.1">
    <property type="nucleotide sequence ID" value="NZ_JAFMZM010000004.1"/>
</dbReference>
<gene>
    <name evidence="2" type="ORF">ACFQO6_14000</name>
</gene>
<feature type="transmembrane region" description="Helical" evidence="1">
    <location>
        <begin position="352"/>
        <end position="372"/>
    </location>
</feature>
<evidence type="ECO:0000256" key="1">
    <source>
        <dbReference type="SAM" id="Phobius"/>
    </source>
</evidence>
<evidence type="ECO:0008006" key="4">
    <source>
        <dbReference type="Google" id="ProtNLM"/>
    </source>
</evidence>
<feature type="transmembrane region" description="Helical" evidence="1">
    <location>
        <begin position="112"/>
        <end position="134"/>
    </location>
</feature>
<evidence type="ECO:0000313" key="3">
    <source>
        <dbReference type="Proteomes" id="UP001596524"/>
    </source>
</evidence>
<feature type="transmembrane region" description="Helical" evidence="1">
    <location>
        <begin position="287"/>
        <end position="310"/>
    </location>
</feature>
<evidence type="ECO:0000313" key="2">
    <source>
        <dbReference type="EMBL" id="MFC7361383.1"/>
    </source>
</evidence>
<keyword evidence="1" id="KW-1133">Transmembrane helix</keyword>
<accession>A0ABW2N348</accession>
<feature type="transmembrane region" description="Helical" evidence="1">
    <location>
        <begin position="322"/>
        <end position="345"/>
    </location>
</feature>
<keyword evidence="1" id="KW-0812">Transmembrane</keyword>
<keyword evidence="3" id="KW-1185">Reference proteome</keyword>
<proteinExistence type="predicted"/>
<feature type="transmembrane region" description="Helical" evidence="1">
    <location>
        <begin position="378"/>
        <end position="398"/>
    </location>
</feature>
<dbReference type="Proteomes" id="UP001596524">
    <property type="component" value="Unassembled WGS sequence"/>
</dbReference>
<feature type="transmembrane region" description="Helical" evidence="1">
    <location>
        <begin position="146"/>
        <end position="167"/>
    </location>
</feature>
<dbReference type="EMBL" id="JBHTCH010000017">
    <property type="protein sequence ID" value="MFC7361383.1"/>
    <property type="molecule type" value="Genomic_DNA"/>
</dbReference>
<feature type="transmembrane region" description="Helical" evidence="1">
    <location>
        <begin position="12"/>
        <end position="35"/>
    </location>
</feature>
<feature type="transmembrane region" description="Helical" evidence="1">
    <location>
        <begin position="246"/>
        <end position="267"/>
    </location>
</feature>
<feature type="transmembrane region" description="Helical" evidence="1">
    <location>
        <begin position="214"/>
        <end position="234"/>
    </location>
</feature>
<name>A0ABW2N348_9ACTN</name>
<feature type="transmembrane region" description="Helical" evidence="1">
    <location>
        <begin position="85"/>
        <end position="106"/>
    </location>
</feature>
<feature type="transmembrane region" description="Helical" evidence="1">
    <location>
        <begin position="47"/>
        <end position="64"/>
    </location>
</feature>